<dbReference type="PROSITE" id="PS00022">
    <property type="entry name" value="EGF_1"/>
    <property type="match status" value="1"/>
</dbReference>
<evidence type="ECO:0008006" key="15">
    <source>
        <dbReference type="Google" id="ProtNLM"/>
    </source>
</evidence>
<reference evidence="13" key="1">
    <citation type="submission" date="2021-09" db="EMBL/GenBank/DDBJ databases">
        <authorList>
            <consortium name="AG Swart"/>
            <person name="Singh M."/>
            <person name="Singh A."/>
            <person name="Seah K."/>
            <person name="Emmerich C."/>
        </authorList>
    </citation>
    <scope>NUCLEOTIDE SEQUENCE</scope>
    <source>
        <strain evidence="13">ATCC30299</strain>
    </source>
</reference>
<organism evidence="13 14">
    <name type="scientific">Blepharisma stoltei</name>
    <dbReference type="NCBI Taxonomy" id="1481888"/>
    <lineage>
        <taxon>Eukaryota</taxon>
        <taxon>Sar</taxon>
        <taxon>Alveolata</taxon>
        <taxon>Ciliophora</taxon>
        <taxon>Postciliodesmatophora</taxon>
        <taxon>Heterotrichea</taxon>
        <taxon>Heterotrichida</taxon>
        <taxon>Blepharismidae</taxon>
        <taxon>Blepharisma</taxon>
    </lineage>
</organism>
<dbReference type="InterPro" id="IPR013083">
    <property type="entry name" value="Znf_RING/FYVE/PHD"/>
</dbReference>
<gene>
    <name evidence="13" type="ORF">BSTOLATCC_MIC33099</name>
</gene>
<name>A0AAU9JAE3_9CILI</name>
<evidence type="ECO:0000256" key="7">
    <source>
        <dbReference type="ARBA" id="ARBA00023136"/>
    </source>
</evidence>
<keyword evidence="14" id="KW-1185">Reference proteome</keyword>
<keyword evidence="5" id="KW-0862">Zinc</keyword>
<evidence type="ECO:0000313" key="13">
    <source>
        <dbReference type="EMBL" id="CAG9323198.1"/>
    </source>
</evidence>
<dbReference type="Proteomes" id="UP001162131">
    <property type="component" value="Unassembled WGS sequence"/>
</dbReference>
<feature type="domain" description="RING-type" evidence="12">
    <location>
        <begin position="370"/>
        <end position="411"/>
    </location>
</feature>
<evidence type="ECO:0000256" key="4">
    <source>
        <dbReference type="ARBA" id="ARBA00022771"/>
    </source>
</evidence>
<comment type="subcellular location">
    <subcellularLocation>
        <location evidence="1">Membrane</location>
    </subcellularLocation>
</comment>
<feature type="disulfide bond" evidence="8">
    <location>
        <begin position="151"/>
        <end position="161"/>
    </location>
</feature>
<dbReference type="GO" id="GO:0008270">
    <property type="term" value="F:zinc ion binding"/>
    <property type="evidence" value="ECO:0007669"/>
    <property type="project" value="UniProtKB-KW"/>
</dbReference>
<feature type="transmembrane region" description="Helical" evidence="10">
    <location>
        <begin position="303"/>
        <end position="326"/>
    </location>
</feature>
<dbReference type="SUPFAM" id="SSF57850">
    <property type="entry name" value="RING/U-box"/>
    <property type="match status" value="1"/>
</dbReference>
<evidence type="ECO:0000259" key="12">
    <source>
        <dbReference type="PROSITE" id="PS50089"/>
    </source>
</evidence>
<evidence type="ECO:0000256" key="2">
    <source>
        <dbReference type="ARBA" id="ARBA00022692"/>
    </source>
</evidence>
<keyword evidence="7 10" id="KW-0472">Membrane</keyword>
<dbReference type="Pfam" id="PF13639">
    <property type="entry name" value="zf-RING_2"/>
    <property type="match status" value="1"/>
</dbReference>
<protein>
    <recommendedName>
        <fullName evidence="15">RING-type domain-containing protein</fullName>
    </recommendedName>
</protein>
<evidence type="ECO:0000313" key="14">
    <source>
        <dbReference type="Proteomes" id="UP001162131"/>
    </source>
</evidence>
<dbReference type="CDD" id="cd16454">
    <property type="entry name" value="RING-H2_PA-TM-RING"/>
    <property type="match status" value="1"/>
</dbReference>
<dbReference type="Gene3D" id="3.30.40.10">
    <property type="entry name" value="Zinc/RING finger domain, C3HC4 (zinc finger)"/>
    <property type="match status" value="1"/>
</dbReference>
<keyword evidence="3" id="KW-0479">Metal-binding</keyword>
<dbReference type="PANTHER" id="PTHR46539">
    <property type="entry name" value="E3 UBIQUITIN-PROTEIN LIGASE ATL42"/>
    <property type="match status" value="1"/>
</dbReference>
<accession>A0AAU9JAE3</accession>
<sequence>MSKYIYQILVAISIYANTITSAIEMYSMGQEVEVSQSTLWVHVQLNSSSIQQRYISISLFIKSKNFRSLPLLVLGFNQLPKYLDQNDTSSLKYDYVDYYSYENHLNDHSIIMDTNDIPSYSLIFVGIFHRNFDRETITYSLKFEESNQHLCQSGCSGHGLCKSINNCICNAGFIGRNCGQRGSLVHFDKNTSIEISRNEVGYLVADLSDYEYTKFILQCKWSGEVGALYIGNPTVDISDLPNRKNHFLWTYLDHSTVPTLYKLTLRDFTKTTVIVSIFNTFIGSENSIFIECQLLEDLPETSTFLNCLFLLCFIWPLILINLLFYLKYRGDIIGGGSPVEINGIPKKIINSLYPCQFWRDIKMQWDTKICIICMEEFKSQSKVRQLICGHAFHRNCIDVWFKNSVSCCVCKNNCNKAEQKNLSPSVLG</sequence>
<evidence type="ECO:0000259" key="11">
    <source>
        <dbReference type="PROSITE" id="PS50026"/>
    </source>
</evidence>
<evidence type="ECO:0000256" key="6">
    <source>
        <dbReference type="ARBA" id="ARBA00022989"/>
    </source>
</evidence>
<feature type="disulfide bond" evidence="8">
    <location>
        <begin position="169"/>
        <end position="178"/>
    </location>
</feature>
<evidence type="ECO:0000256" key="10">
    <source>
        <dbReference type="SAM" id="Phobius"/>
    </source>
</evidence>
<keyword evidence="8" id="KW-0245">EGF-like domain</keyword>
<evidence type="ECO:0000256" key="3">
    <source>
        <dbReference type="ARBA" id="ARBA00022723"/>
    </source>
</evidence>
<evidence type="ECO:0000256" key="9">
    <source>
        <dbReference type="PROSITE-ProRule" id="PRU00175"/>
    </source>
</evidence>
<dbReference type="GO" id="GO:0016020">
    <property type="term" value="C:membrane"/>
    <property type="evidence" value="ECO:0007669"/>
    <property type="project" value="UniProtKB-SubCell"/>
</dbReference>
<dbReference type="PANTHER" id="PTHR46539:SF1">
    <property type="entry name" value="E3 UBIQUITIN-PROTEIN LIGASE ATL42"/>
    <property type="match status" value="1"/>
</dbReference>
<feature type="domain" description="EGF-like" evidence="11">
    <location>
        <begin position="147"/>
        <end position="179"/>
    </location>
</feature>
<evidence type="ECO:0000256" key="1">
    <source>
        <dbReference type="ARBA" id="ARBA00004370"/>
    </source>
</evidence>
<comment type="caution">
    <text evidence="13">The sequence shown here is derived from an EMBL/GenBank/DDBJ whole genome shotgun (WGS) entry which is preliminary data.</text>
</comment>
<proteinExistence type="predicted"/>
<dbReference type="AlphaFoldDB" id="A0AAU9JAE3"/>
<dbReference type="PROSITE" id="PS50089">
    <property type="entry name" value="ZF_RING_2"/>
    <property type="match status" value="1"/>
</dbReference>
<keyword evidence="2 10" id="KW-0812">Transmembrane</keyword>
<evidence type="ECO:0000256" key="8">
    <source>
        <dbReference type="PROSITE-ProRule" id="PRU00076"/>
    </source>
</evidence>
<dbReference type="EMBL" id="CAJZBQ010000033">
    <property type="protein sequence ID" value="CAG9323198.1"/>
    <property type="molecule type" value="Genomic_DNA"/>
</dbReference>
<dbReference type="InterPro" id="IPR000742">
    <property type="entry name" value="EGF"/>
</dbReference>
<dbReference type="Gene3D" id="2.10.25.10">
    <property type="entry name" value="Laminin"/>
    <property type="match status" value="1"/>
</dbReference>
<dbReference type="PROSITE" id="PS01186">
    <property type="entry name" value="EGF_2"/>
    <property type="match status" value="1"/>
</dbReference>
<comment type="caution">
    <text evidence="8">Lacks conserved residue(s) required for the propagation of feature annotation.</text>
</comment>
<keyword evidence="6 10" id="KW-1133">Transmembrane helix</keyword>
<dbReference type="PROSITE" id="PS50026">
    <property type="entry name" value="EGF_3"/>
    <property type="match status" value="1"/>
</dbReference>
<keyword evidence="4 9" id="KW-0863">Zinc-finger</keyword>
<keyword evidence="8" id="KW-1015">Disulfide bond</keyword>
<evidence type="ECO:0000256" key="5">
    <source>
        <dbReference type="ARBA" id="ARBA00022833"/>
    </source>
</evidence>
<dbReference type="SMART" id="SM00184">
    <property type="entry name" value="RING"/>
    <property type="match status" value="1"/>
</dbReference>
<dbReference type="InterPro" id="IPR001841">
    <property type="entry name" value="Znf_RING"/>
</dbReference>